<sequence>MKKFRVKNVDSFEDSEVGVYAHLTNNQLRNRLDPAHSVMICESPFVVEVALQTGQVPYSFLTDTAHILQASEILERCGWHRCTQDQNVIPLLVMPPQELERLVGYKITRGLLTAMERPQGASITETLGKARTVAVLENLVDVSNVGAVFRNAAALDVDAVLLAPHCADHLARRAIRVSMGTVFQVPWAHVPEELWVEGLMHMLHEEGFITTALALTDTAVPLTDIKRTSSLGKHALFFGSEGYGLDQRTIEACDQTAIIPMSHAVDSLNVAASSAVAFWELFARKEQAVVPL</sequence>
<evidence type="ECO:0000313" key="5">
    <source>
        <dbReference type="Proteomes" id="UP000051927"/>
    </source>
</evidence>
<dbReference type="Gene3D" id="3.40.1280.10">
    <property type="match status" value="1"/>
</dbReference>
<dbReference type="GeneID" id="84903856"/>
<dbReference type="SUPFAM" id="SSF75217">
    <property type="entry name" value="alpha/beta knot"/>
    <property type="match status" value="1"/>
</dbReference>
<gene>
    <name evidence="4" type="ORF">IV60_GL000487</name>
</gene>
<feature type="domain" description="tRNA/rRNA methyltransferase SpoU type" evidence="3">
    <location>
        <begin position="133"/>
        <end position="278"/>
    </location>
</feature>
<dbReference type="InterPro" id="IPR029026">
    <property type="entry name" value="tRNA_m1G_MTases_N"/>
</dbReference>
<evidence type="ECO:0000313" key="4">
    <source>
        <dbReference type="EMBL" id="KRO03304.1"/>
    </source>
</evidence>
<evidence type="ECO:0000259" key="3">
    <source>
        <dbReference type="Pfam" id="PF00588"/>
    </source>
</evidence>
<dbReference type="EMBL" id="JQCP01000001">
    <property type="protein sequence ID" value="KRO03304.1"/>
    <property type="molecule type" value="Genomic_DNA"/>
</dbReference>
<dbReference type="InterPro" id="IPR001537">
    <property type="entry name" value="SpoU_MeTrfase"/>
</dbReference>
<organism evidence="4 5">
    <name type="scientific">Lancefieldella rimae</name>
    <dbReference type="NCBI Taxonomy" id="1383"/>
    <lineage>
        <taxon>Bacteria</taxon>
        <taxon>Bacillati</taxon>
        <taxon>Actinomycetota</taxon>
        <taxon>Coriobacteriia</taxon>
        <taxon>Coriobacteriales</taxon>
        <taxon>Atopobiaceae</taxon>
        <taxon>Lancefieldella</taxon>
    </lineage>
</organism>
<name>A0ABR5Q3N7_9ACTN</name>
<dbReference type="Pfam" id="PF00588">
    <property type="entry name" value="SpoU_methylase"/>
    <property type="match status" value="1"/>
</dbReference>
<keyword evidence="1 4" id="KW-0489">Methyltransferase</keyword>
<evidence type="ECO:0000256" key="2">
    <source>
        <dbReference type="ARBA" id="ARBA00022679"/>
    </source>
</evidence>
<dbReference type="InterPro" id="IPR051259">
    <property type="entry name" value="rRNA_Methyltransferase"/>
</dbReference>
<dbReference type="PANTHER" id="PTHR43191">
    <property type="entry name" value="RRNA METHYLTRANSFERASE 3"/>
    <property type="match status" value="1"/>
</dbReference>
<dbReference type="GO" id="GO:0008168">
    <property type="term" value="F:methyltransferase activity"/>
    <property type="evidence" value="ECO:0007669"/>
    <property type="project" value="UniProtKB-KW"/>
</dbReference>
<dbReference type="PANTHER" id="PTHR43191:SF12">
    <property type="entry name" value="RRNA METHYLASE"/>
    <property type="match status" value="1"/>
</dbReference>
<accession>A0ABR5Q3N7</accession>
<dbReference type="Proteomes" id="UP000051927">
    <property type="component" value="Unassembled WGS sequence"/>
</dbReference>
<protein>
    <submittedName>
        <fullName evidence="4">RNA methyltransferase</fullName>
    </submittedName>
</protein>
<keyword evidence="2" id="KW-0808">Transferase</keyword>
<keyword evidence="5" id="KW-1185">Reference proteome</keyword>
<dbReference type="InterPro" id="IPR029028">
    <property type="entry name" value="Alpha/beta_knot_MTases"/>
</dbReference>
<proteinExistence type="predicted"/>
<evidence type="ECO:0000256" key="1">
    <source>
        <dbReference type="ARBA" id="ARBA00022603"/>
    </source>
</evidence>
<dbReference type="GO" id="GO:0032259">
    <property type="term" value="P:methylation"/>
    <property type="evidence" value="ECO:0007669"/>
    <property type="project" value="UniProtKB-KW"/>
</dbReference>
<reference evidence="4 5" key="1">
    <citation type="journal article" date="2015" name="Genome Announc.">
        <title>Expanding the biotechnology potential of lactobacilli through comparative genomics of 213 strains and associated genera.</title>
        <authorList>
            <person name="Sun Z."/>
            <person name="Harris H.M."/>
            <person name="McCann A."/>
            <person name="Guo C."/>
            <person name="Argimon S."/>
            <person name="Zhang W."/>
            <person name="Yang X."/>
            <person name="Jeffery I.B."/>
            <person name="Cooney J.C."/>
            <person name="Kagawa T.F."/>
            <person name="Liu W."/>
            <person name="Song Y."/>
            <person name="Salvetti E."/>
            <person name="Wrobel A."/>
            <person name="Rasinkangas P."/>
            <person name="Parkhill J."/>
            <person name="Rea M.C."/>
            <person name="O'Sullivan O."/>
            <person name="Ritari J."/>
            <person name="Douillard F.P."/>
            <person name="Paul Ross R."/>
            <person name="Yang R."/>
            <person name="Briner A.E."/>
            <person name="Felis G.E."/>
            <person name="de Vos W.M."/>
            <person name="Barrangou R."/>
            <person name="Klaenhammer T.R."/>
            <person name="Caufield P.W."/>
            <person name="Cui Y."/>
            <person name="Zhang H."/>
            <person name="O'Toole P.W."/>
        </authorList>
    </citation>
    <scope>NUCLEOTIDE SEQUENCE [LARGE SCALE GENOMIC DNA]</scope>
    <source>
        <strain evidence="4 5">DSM 7090</strain>
    </source>
</reference>
<comment type="caution">
    <text evidence="4">The sequence shown here is derived from an EMBL/GenBank/DDBJ whole genome shotgun (WGS) entry which is preliminary data.</text>
</comment>
<dbReference type="RefSeq" id="WP_003148489.1">
    <property type="nucleotide sequence ID" value="NZ_JQCP01000001.1"/>
</dbReference>
<dbReference type="CDD" id="cd18095">
    <property type="entry name" value="SpoU-like_rRNA-MTase"/>
    <property type="match status" value="1"/>
</dbReference>